<evidence type="ECO:0000313" key="1">
    <source>
        <dbReference type="EMBL" id="KZE77161.1"/>
    </source>
</evidence>
<reference evidence="1 2" key="1">
    <citation type="submission" date="2016-01" db="EMBL/GenBank/DDBJ databases">
        <title>Whole genome sequencing of Myroides marinus L41.</title>
        <authorList>
            <person name="Hong K.W."/>
        </authorList>
    </citation>
    <scope>NUCLEOTIDE SEQUENCE [LARGE SCALE GENOMIC DNA]</scope>
    <source>
        <strain evidence="1 2">L41</strain>
    </source>
</reference>
<dbReference type="GeneID" id="66976077"/>
<dbReference type="AlphaFoldDB" id="A0A163X1D9"/>
<gene>
    <name evidence="1" type="ORF">AV926_14620</name>
</gene>
<dbReference type="Proteomes" id="UP000076630">
    <property type="component" value="Unassembled WGS sequence"/>
</dbReference>
<dbReference type="RefSeq" id="WP_038987123.1">
    <property type="nucleotide sequence ID" value="NZ_JWJO01000042.1"/>
</dbReference>
<evidence type="ECO:0000313" key="2">
    <source>
        <dbReference type="Proteomes" id="UP000076630"/>
    </source>
</evidence>
<name>A0A163X1D9_9FLAO</name>
<protein>
    <submittedName>
        <fullName evidence="1">Uncharacterized protein</fullName>
    </submittedName>
</protein>
<keyword evidence="2" id="KW-1185">Reference proteome</keyword>
<proteinExistence type="predicted"/>
<organism evidence="1 2">
    <name type="scientific">Myroides marinus</name>
    <dbReference type="NCBI Taxonomy" id="703342"/>
    <lineage>
        <taxon>Bacteria</taxon>
        <taxon>Pseudomonadati</taxon>
        <taxon>Bacteroidota</taxon>
        <taxon>Flavobacteriia</taxon>
        <taxon>Flavobacteriales</taxon>
        <taxon>Flavobacteriaceae</taxon>
        <taxon>Myroides</taxon>
    </lineage>
</organism>
<comment type="caution">
    <text evidence="1">The sequence shown here is derived from an EMBL/GenBank/DDBJ whole genome shotgun (WGS) entry which is preliminary data.</text>
</comment>
<accession>A0A163X1D9</accession>
<sequence length="185" mass="21431">MKRIILLVIMLLPLFVFSQNKEVDKRNGFKEIKLGEPIESFGNLKVLPQSDDTKIVGIWNTSENNLNFIFSYKIDFFELTFDKESRKLIMLDANIIIQKPYIDKYVTNIWESINDKLIVSLGLPSKVRNNPVFSLEWYGKSTIITTRLIPDEMKLDDNANTIGLTRIIFTVLNPEAIQEKLKQGF</sequence>
<dbReference type="OrthoDB" id="980550at2"/>
<dbReference type="EMBL" id="LQNU01000073">
    <property type="protein sequence ID" value="KZE77161.1"/>
    <property type="molecule type" value="Genomic_DNA"/>
</dbReference>